<evidence type="ECO:0000313" key="3">
    <source>
        <dbReference type="Proteomes" id="UP000681720"/>
    </source>
</evidence>
<dbReference type="Proteomes" id="UP000681967">
    <property type="component" value="Unassembled WGS sequence"/>
</dbReference>
<dbReference type="EMBL" id="CAJOBJ010144074">
    <property type="protein sequence ID" value="CAF4776186.1"/>
    <property type="molecule type" value="Genomic_DNA"/>
</dbReference>
<dbReference type="EMBL" id="CAJOBH010056045">
    <property type="protein sequence ID" value="CAF4402238.1"/>
    <property type="molecule type" value="Genomic_DNA"/>
</dbReference>
<proteinExistence type="predicted"/>
<feature type="non-terminal residue" evidence="2">
    <location>
        <position position="13"/>
    </location>
</feature>
<evidence type="ECO:0000313" key="1">
    <source>
        <dbReference type="EMBL" id="CAF4402238.1"/>
    </source>
</evidence>
<comment type="caution">
    <text evidence="2">The sequence shown here is derived from an EMBL/GenBank/DDBJ whole genome shotgun (WGS) entry which is preliminary data.</text>
</comment>
<accession>A0A8S3B682</accession>
<gene>
    <name evidence="1" type="ORF">BYL167_LOCUS31601</name>
    <name evidence="2" type="ORF">GIL414_LOCUS46147</name>
</gene>
<reference evidence="2" key="1">
    <citation type="submission" date="2021-02" db="EMBL/GenBank/DDBJ databases">
        <authorList>
            <person name="Nowell W R."/>
        </authorList>
    </citation>
    <scope>NUCLEOTIDE SEQUENCE</scope>
</reference>
<organism evidence="2 3">
    <name type="scientific">Rotaria magnacalcarata</name>
    <dbReference type="NCBI Taxonomy" id="392030"/>
    <lineage>
        <taxon>Eukaryota</taxon>
        <taxon>Metazoa</taxon>
        <taxon>Spiralia</taxon>
        <taxon>Gnathifera</taxon>
        <taxon>Rotifera</taxon>
        <taxon>Eurotatoria</taxon>
        <taxon>Bdelloidea</taxon>
        <taxon>Philodinida</taxon>
        <taxon>Philodinidae</taxon>
        <taxon>Rotaria</taxon>
    </lineage>
</organism>
<evidence type="ECO:0000313" key="2">
    <source>
        <dbReference type="EMBL" id="CAF4776186.1"/>
    </source>
</evidence>
<name>A0A8S3B682_9BILA</name>
<dbReference type="Proteomes" id="UP000681720">
    <property type="component" value="Unassembled WGS sequence"/>
</dbReference>
<protein>
    <submittedName>
        <fullName evidence="2">Uncharacterized protein</fullName>
    </submittedName>
</protein>
<sequence>MGSNATLESNGRK</sequence>